<dbReference type="InterPro" id="IPR036736">
    <property type="entry name" value="ACP-like_sf"/>
</dbReference>
<gene>
    <name evidence="8" type="ORF">FOC1_g10006331</name>
</gene>
<dbReference type="Gene3D" id="2.30.38.10">
    <property type="entry name" value="Luciferase, Domain 3"/>
    <property type="match status" value="1"/>
</dbReference>
<evidence type="ECO:0000256" key="6">
    <source>
        <dbReference type="SAM" id="MobiDB-lite"/>
    </source>
</evidence>
<feature type="compositionally biased region" description="Low complexity" evidence="6">
    <location>
        <begin position="94"/>
        <end position="117"/>
    </location>
</feature>
<dbReference type="InterPro" id="IPR045851">
    <property type="entry name" value="AMP-bd_C_sf"/>
</dbReference>
<dbReference type="CDD" id="cd19542">
    <property type="entry name" value="CT_NRPS-like"/>
    <property type="match status" value="1"/>
</dbReference>
<dbReference type="Proteomes" id="UP000016928">
    <property type="component" value="Unassembled WGS sequence"/>
</dbReference>
<feature type="region of interest" description="Disordered" evidence="6">
    <location>
        <begin position="85"/>
        <end position="119"/>
    </location>
</feature>
<dbReference type="STRING" id="1229664.N4TYU4"/>
<evidence type="ECO:0000313" key="9">
    <source>
        <dbReference type="Proteomes" id="UP000016928"/>
    </source>
</evidence>
<dbReference type="InterPro" id="IPR020845">
    <property type="entry name" value="AMP-binding_CS"/>
</dbReference>
<evidence type="ECO:0000256" key="1">
    <source>
        <dbReference type="ARBA" id="ARBA00005179"/>
    </source>
</evidence>
<dbReference type="Gene3D" id="3.40.50.980">
    <property type="match status" value="2"/>
</dbReference>
<dbReference type="OrthoDB" id="416786at2759"/>
<dbReference type="InterPro" id="IPR000873">
    <property type="entry name" value="AMP-dep_synth/lig_dom"/>
</dbReference>
<dbReference type="GO" id="GO:0016874">
    <property type="term" value="F:ligase activity"/>
    <property type="evidence" value="ECO:0007669"/>
    <property type="project" value="UniProtKB-KW"/>
</dbReference>
<dbReference type="EMBL" id="KB731258">
    <property type="protein sequence ID" value="ENH62865.1"/>
    <property type="molecule type" value="Genomic_DNA"/>
</dbReference>
<feature type="domain" description="Carrier" evidence="7">
    <location>
        <begin position="1024"/>
        <end position="1100"/>
    </location>
</feature>
<dbReference type="SUPFAM" id="SSF56801">
    <property type="entry name" value="Acetyl-CoA synthetase-like"/>
    <property type="match status" value="1"/>
</dbReference>
<protein>
    <submittedName>
        <fullName evidence="8">HC-toxin synthetase</fullName>
    </submittedName>
</protein>
<organism evidence="8 9">
    <name type="scientific">Fusarium oxysporum f. sp. cubense (strain race 1)</name>
    <name type="common">Panama disease fungus</name>
    <dbReference type="NCBI Taxonomy" id="1229664"/>
    <lineage>
        <taxon>Eukaryota</taxon>
        <taxon>Fungi</taxon>
        <taxon>Dikarya</taxon>
        <taxon>Ascomycota</taxon>
        <taxon>Pezizomycotina</taxon>
        <taxon>Sordariomycetes</taxon>
        <taxon>Hypocreomycetidae</taxon>
        <taxon>Hypocreales</taxon>
        <taxon>Nectriaceae</taxon>
        <taxon>Fusarium</taxon>
        <taxon>Fusarium oxysporum species complex</taxon>
    </lineage>
</organism>
<dbReference type="Pfam" id="PF00501">
    <property type="entry name" value="AMP-binding"/>
    <property type="match status" value="1"/>
</dbReference>
<comment type="similarity">
    <text evidence="5">Belongs to the NRP synthetase family.</text>
</comment>
<dbReference type="PROSITE" id="PS50075">
    <property type="entry name" value="CARRIER"/>
    <property type="match status" value="2"/>
</dbReference>
<dbReference type="Gene3D" id="3.30.559.10">
    <property type="entry name" value="Chloramphenicol acetyltransferase-like domain"/>
    <property type="match status" value="2"/>
</dbReference>
<dbReference type="InterPro" id="IPR023213">
    <property type="entry name" value="CAT-like_dom_sf"/>
</dbReference>
<evidence type="ECO:0000256" key="5">
    <source>
        <dbReference type="ARBA" id="ARBA00029454"/>
    </source>
</evidence>
<name>N4TYU4_FUSC1</name>
<dbReference type="Gene3D" id="3.30.559.30">
    <property type="entry name" value="Nonribosomal peptide synthetase, condensation domain"/>
    <property type="match status" value="2"/>
</dbReference>
<evidence type="ECO:0000256" key="2">
    <source>
        <dbReference type="ARBA" id="ARBA00022450"/>
    </source>
</evidence>
<keyword evidence="2" id="KW-0596">Phosphopantetheine</keyword>
<dbReference type="Gene3D" id="3.30.300.30">
    <property type="match status" value="2"/>
</dbReference>
<dbReference type="PROSITE" id="PS00455">
    <property type="entry name" value="AMP_BINDING"/>
    <property type="match status" value="1"/>
</dbReference>
<comment type="pathway">
    <text evidence="1">Secondary metabolite biosynthesis.</text>
</comment>
<dbReference type="PANTHER" id="PTHR45398">
    <property type="match status" value="1"/>
</dbReference>
<reference evidence="9" key="1">
    <citation type="submission" date="2012-09" db="EMBL/GenBank/DDBJ databases">
        <title>Genome sequencing and comparative transcriptomics of race 1 and race 4 of banana pathogen: Fusarium oxysporum f. sp. cubense.</title>
        <authorList>
            <person name="Fang X."/>
            <person name="Huang J."/>
        </authorList>
    </citation>
    <scope>NUCLEOTIDE SEQUENCE [LARGE SCALE GENOMIC DNA]</scope>
    <source>
        <strain evidence="9">race 1</strain>
    </source>
</reference>
<dbReference type="FunFam" id="3.40.50.980:FF:000001">
    <property type="entry name" value="Non-ribosomal peptide synthetase"/>
    <property type="match status" value="1"/>
</dbReference>
<dbReference type="FunFam" id="1.10.1200.10:FF:000005">
    <property type="entry name" value="Nonribosomal peptide synthetase 1"/>
    <property type="match status" value="1"/>
</dbReference>
<dbReference type="PANTHER" id="PTHR45398:SF1">
    <property type="entry name" value="ENZYME, PUTATIVE (JCVI)-RELATED"/>
    <property type="match status" value="1"/>
</dbReference>
<dbReference type="HOGENOM" id="CLU_000022_60_2_1"/>
<dbReference type="InterPro" id="IPR001242">
    <property type="entry name" value="Condensation_dom"/>
</dbReference>
<dbReference type="SUPFAM" id="SSF52777">
    <property type="entry name" value="CoA-dependent acyltransferases"/>
    <property type="match status" value="4"/>
</dbReference>
<sequence>MAQIDAMQDILHLELANALHISTEELNLDQSFLVQGGDSLSAVQFLSKCRLRGIHIDIVDTVQCKTLAELVERIISKHESNPHNLILNDRVGNSDTSTSSSSSDDAASATGSDSTDAVPDVRLKHLAQDPARQIESIGPCSSMQNRILISQAVNPAAYQCRFILRIKSSVPDSLTASHIANAWPRIVARHSSLRTTFLESETRQSTFDQVVWTEVNPKVTILQDEAQVKADGMLNSFESGSVPHHMYIYAASSSELILRLEVSHAVIDGRSADVLLYDLCAAYENQLPDTKAMPYTDFVRMEEESFQDVERIAGYWQNYLRDAEETYLAGVGNKPRAGLHTLQDRVDIPAEEARRFCDAYGVTLVSVCQVAWSIVLRLFAMKDDVTFSYVNSGRQTDLPGIDGAIGLFISSLLLRVKFKDDPTVLDMLKTVTDDVFRGMAHDKVPLMAKGAKLPTSHKWGNSILSFRKEWKPKSTGHKELGMSFLRGVSPTDYDHSINVEIGEGGIAVDYDIWTSTTNQADAAKMLNCFLEAIRFIIANPSAKVNSFDGISSKDAQHLREVNGEGRQPVASCIHTLVQEVTDRQPDAMAVYAWDGTMTYRELDTAASSLAEHLMKLNIGPEVMVGICMDKSRWAAVSMLAVLKSGGIVLPLGADQPLSRLQTILSDTKAPIILVDNAQLNRLKDLGPQQLIEVNEALFQTLPSASRSACTTVSTDNAAWVVYTSGSTGTPKGVVLQHSALCTSITSHGTAFGVKGARVLQFASHTFDVTIQEVFTTLCMGGCVCVPSEDDRVNHLQSFISSAKVDFLSLTSTVAGLLDPSQLPLIKTVILMGEPVKPAVLDLWKDQASVLESYAPSECSIYATSCFWVVDPKNYNRLCPIGAPGELLIEGPLLARGYLNDEIKTNKSFIVDPEFVTKYGLGRNRRMYRTGDLVRQNDDGSYTTLGRQDTQIKIRGQRVEVDEIEYHITRHPYVPDYMIPRLWIPMASLPINSSGKADRRRISEWIKNLDLSSYSDLEHQVEDGLQVTSTERQLREIWSSVLNKPINHISYRRSFLSLGGDSITAMQVVSACRKQGLIVTVRQILQSPAISELALRVKEASDKMGDEQLPIEIPDEPFDLSPAQKMFFQDIAPSGLRADGPHRFNQSVCFRIPQNDAANTVARAIEAIVTKHAMLRARFQADQDSSQGWQQRVEKQIMGSYRFQTHKIGDDAATEDIIRHSQGSLDLEYGPVFAVDVFEMEDGQLINLTAHHLVIDLMSWRILAADLEHFLRFETFFPTWSKALMIQAKTVAAPEDTVVDTWSYWSLEPGSFVREDQIVETLAIDHDTSARLLGPANEPLQTGVTDILLAALHQSFADVFTDRSAPTIHVEGHGRDAGGDVSETVGWFTTVTPLKVSNTSNTGFISILQQVKDFRKLNADNTAIEFAAKYKSSSTAGTSPQNLIEILFNYHGQFQQLDRADGLLSIHKLHSSETSIGDKVRQQAAITIEVSVDAGCVTISVGFSRRTPKGDDVRRWLQRYGEAITSARVIIRFRI</sequence>
<dbReference type="VEuPathDB" id="FungiDB:FOC1_g10006331"/>
<dbReference type="Gene3D" id="1.10.1200.10">
    <property type="entry name" value="ACP-like"/>
    <property type="match status" value="2"/>
</dbReference>
<keyword evidence="3" id="KW-0597">Phosphoprotein</keyword>
<dbReference type="SUPFAM" id="SSF47336">
    <property type="entry name" value="ACP-like"/>
    <property type="match status" value="2"/>
</dbReference>
<keyword evidence="4" id="KW-0436">Ligase</keyword>
<evidence type="ECO:0000256" key="3">
    <source>
        <dbReference type="ARBA" id="ARBA00022553"/>
    </source>
</evidence>
<dbReference type="InterPro" id="IPR009081">
    <property type="entry name" value="PP-bd_ACP"/>
</dbReference>
<proteinExistence type="inferred from homology"/>
<evidence type="ECO:0000313" key="8">
    <source>
        <dbReference type="EMBL" id="ENH62865.1"/>
    </source>
</evidence>
<evidence type="ECO:0000259" key="7">
    <source>
        <dbReference type="PROSITE" id="PS50075"/>
    </source>
</evidence>
<evidence type="ECO:0000256" key="4">
    <source>
        <dbReference type="ARBA" id="ARBA00022598"/>
    </source>
</evidence>
<dbReference type="CDD" id="cd05918">
    <property type="entry name" value="A_NRPS_SidN3_like"/>
    <property type="match status" value="1"/>
</dbReference>
<reference evidence="9" key="2">
    <citation type="journal article" date="2014" name="PLoS ONE">
        <title>Genome and Transcriptome Analysis of the Fungal Pathogen Fusarium oxysporum f. sp. cubense Causing Banana Vascular Wilt Disease.</title>
        <authorList>
            <person name="Guo L."/>
            <person name="Han L."/>
            <person name="Yang L."/>
            <person name="Zeng H."/>
            <person name="Fan D."/>
            <person name="Zhu Y."/>
            <person name="Feng Y."/>
            <person name="Wang G."/>
            <person name="Peng C."/>
            <person name="Jiang X."/>
            <person name="Zhou D."/>
            <person name="Ni P."/>
            <person name="Liang C."/>
            <person name="Liu L."/>
            <person name="Wang J."/>
            <person name="Mao C."/>
            <person name="Fang X."/>
            <person name="Peng M."/>
            <person name="Huang J."/>
        </authorList>
    </citation>
    <scope>NUCLEOTIDE SEQUENCE [LARGE SCALE GENOMIC DNA]</scope>
    <source>
        <strain evidence="9">race 1</strain>
    </source>
</reference>
<dbReference type="FunFam" id="3.30.559.10:FF:000016">
    <property type="entry name" value="Nonribosomal peptide synthase Pes1"/>
    <property type="match status" value="1"/>
</dbReference>
<dbReference type="Pfam" id="PF00668">
    <property type="entry name" value="Condensation"/>
    <property type="match status" value="3"/>
</dbReference>
<dbReference type="Pfam" id="PF00550">
    <property type="entry name" value="PP-binding"/>
    <property type="match status" value="2"/>
</dbReference>
<dbReference type="OMA" id="RIAMEGH"/>
<feature type="domain" description="Carrier" evidence="7">
    <location>
        <begin position="2"/>
        <end position="78"/>
    </location>
</feature>
<accession>N4TYU4</accession>